<keyword evidence="6" id="KW-0808">Transferase</keyword>
<evidence type="ECO:0000256" key="2">
    <source>
        <dbReference type="ARBA" id="ARBA00005156"/>
    </source>
</evidence>
<keyword evidence="7" id="KW-0949">S-adenosyl-L-methionine</keyword>
<reference evidence="10 11" key="1">
    <citation type="journal article" date="2021" name="Cell">
        <title>Tracing the genetic footprints of vertebrate landing in non-teleost ray-finned fishes.</title>
        <authorList>
            <person name="Bi X."/>
            <person name="Wang K."/>
            <person name="Yang L."/>
            <person name="Pan H."/>
            <person name="Jiang H."/>
            <person name="Wei Q."/>
            <person name="Fang M."/>
            <person name="Yu H."/>
            <person name="Zhu C."/>
            <person name="Cai Y."/>
            <person name="He Y."/>
            <person name="Gan X."/>
            <person name="Zeng H."/>
            <person name="Yu D."/>
            <person name="Zhu Y."/>
            <person name="Jiang H."/>
            <person name="Qiu Q."/>
            <person name="Yang H."/>
            <person name="Zhang Y.E."/>
            <person name="Wang W."/>
            <person name="Zhu M."/>
            <person name="He S."/>
            <person name="Zhang G."/>
        </authorList>
    </citation>
    <scope>NUCLEOTIDE SEQUENCE [LARGE SCALE GENOMIC DNA]</scope>
    <source>
        <strain evidence="10">Bchr_013</strain>
    </source>
</reference>
<feature type="non-terminal residue" evidence="10">
    <location>
        <position position="1"/>
    </location>
</feature>
<comment type="pathway">
    <text evidence="2">Protein modification; peptidyl-diphthamide biosynthesis.</text>
</comment>
<dbReference type="AlphaFoldDB" id="A0A8X7XAB2"/>
<name>A0A8X7XAB2_POLSE</name>
<dbReference type="EMBL" id="JAATIS010003638">
    <property type="protein sequence ID" value="KAG2463764.1"/>
    <property type="molecule type" value="Genomic_DNA"/>
</dbReference>
<evidence type="ECO:0000256" key="7">
    <source>
        <dbReference type="ARBA" id="ARBA00022691"/>
    </source>
</evidence>
<dbReference type="NCBIfam" id="TIGR00522">
    <property type="entry name" value="dph5"/>
    <property type="match status" value="1"/>
</dbReference>
<dbReference type="Gene3D" id="3.40.1010.10">
    <property type="entry name" value="Cobalt-precorrin-4 Transmethylase, Domain 1"/>
    <property type="match status" value="1"/>
</dbReference>
<evidence type="ECO:0000259" key="9">
    <source>
        <dbReference type="Pfam" id="PF00590"/>
    </source>
</evidence>
<dbReference type="Pfam" id="PF00590">
    <property type="entry name" value="TP_methylase"/>
    <property type="match status" value="1"/>
</dbReference>
<dbReference type="InterPro" id="IPR004551">
    <property type="entry name" value="Dphthn_synthase"/>
</dbReference>
<gene>
    <name evidence="10" type="primary">Dph5</name>
    <name evidence="10" type="ORF">GTO96_0003591</name>
</gene>
<dbReference type="PANTHER" id="PTHR10882:SF0">
    <property type="entry name" value="DIPHTHINE METHYL ESTER SYNTHASE"/>
    <property type="match status" value="1"/>
</dbReference>
<comment type="function">
    <text evidence="1">S-adenosyl-L-methionine-dependent methyltransferase that catalyzes four methylations of the modified target histidine residue in translation elongation factor 2 (EF-2), to form an intermediate called diphthine methyl ester. The four successive methylation reactions represent the second step of diphthamide biosynthesis.</text>
</comment>
<comment type="catalytic activity">
    <reaction evidence="8">
        <text>2-[(3S)-amino-3-carboxypropyl]-L-histidyl-[translation elongation factor 2] + 4 S-adenosyl-L-methionine = diphthine methyl ester-[translation elongation factor 2] + 4 S-adenosyl-L-homocysteine + 3 H(+)</text>
        <dbReference type="Rhea" id="RHEA:42652"/>
        <dbReference type="Rhea" id="RHEA-COMP:9749"/>
        <dbReference type="Rhea" id="RHEA-COMP:10173"/>
        <dbReference type="ChEBI" id="CHEBI:15378"/>
        <dbReference type="ChEBI" id="CHEBI:57856"/>
        <dbReference type="ChEBI" id="CHEBI:59789"/>
        <dbReference type="ChEBI" id="CHEBI:73995"/>
        <dbReference type="ChEBI" id="CHEBI:79005"/>
        <dbReference type="EC" id="2.1.1.314"/>
    </reaction>
</comment>
<feature type="domain" description="Tetrapyrrole methylase" evidence="9">
    <location>
        <begin position="112"/>
        <end position="348"/>
    </location>
</feature>
<dbReference type="GO" id="GO:0017183">
    <property type="term" value="P:protein histidyl modification to diphthamide"/>
    <property type="evidence" value="ECO:0007669"/>
    <property type="project" value="InterPro"/>
</dbReference>
<dbReference type="SUPFAM" id="SSF53790">
    <property type="entry name" value="Tetrapyrrole methylase"/>
    <property type="match status" value="1"/>
</dbReference>
<protein>
    <recommendedName>
        <fullName evidence="4">diphthine methyl ester synthase</fullName>
        <ecNumber evidence="4">2.1.1.314</ecNumber>
    </recommendedName>
</protein>
<sequence>MNVTAKVSKPLNEVDTLSADRHTADDRTQEVIKGLAVGFYQDTCKPRHSDSSLNLSSAPIRVSIDSAKITASSAKSGSVNLSSSTEAPQPLDPTTLPTMQSMCGAESDAVIMLYLIGLGLGDAKDITVKGLEILRACSRVYLEAYTSILTVGKEALEEYYGRELILADRETVEQEADEILRGADQTDVAFLVVGDPFGATTHSDLVLRAVKAGIQYRVIHNASIMNAVGCCGLQLYNFGETVSIVFWTDSWKPESFYDKIKRNRQSGMHTLCLLDIKVKEQTLENLMKGRKVYEPPRYMSVCQAAEQLLEIVRHKREENEDLDTVCVGLSRVGSEDQKIKAGTLRQLALVELGKPLHSLIITGHLHPMELDMLRLFAVDEQSLAALKAVDSSTFTS</sequence>
<organism evidence="10 11">
    <name type="scientific">Polypterus senegalus</name>
    <name type="common">Senegal bichir</name>
    <dbReference type="NCBI Taxonomy" id="55291"/>
    <lineage>
        <taxon>Eukaryota</taxon>
        <taxon>Metazoa</taxon>
        <taxon>Chordata</taxon>
        <taxon>Craniata</taxon>
        <taxon>Vertebrata</taxon>
        <taxon>Euteleostomi</taxon>
        <taxon>Actinopterygii</taxon>
        <taxon>Polypteriformes</taxon>
        <taxon>Polypteridae</taxon>
        <taxon>Polypterus</taxon>
    </lineage>
</organism>
<dbReference type="Gene3D" id="3.30.950.10">
    <property type="entry name" value="Methyltransferase, Cobalt-precorrin-4 Transmethylase, Domain 2"/>
    <property type="match status" value="1"/>
</dbReference>
<dbReference type="InterPro" id="IPR014777">
    <property type="entry name" value="4pyrrole_Mease_sub1"/>
</dbReference>
<feature type="non-terminal residue" evidence="10">
    <location>
        <position position="396"/>
    </location>
</feature>
<evidence type="ECO:0000256" key="5">
    <source>
        <dbReference type="ARBA" id="ARBA00022603"/>
    </source>
</evidence>
<dbReference type="InterPro" id="IPR014776">
    <property type="entry name" value="4pyrrole_Mease_sub2"/>
</dbReference>
<dbReference type="InterPro" id="IPR000878">
    <property type="entry name" value="4pyrrol_Mease"/>
</dbReference>
<dbReference type="PANTHER" id="PTHR10882">
    <property type="entry name" value="DIPHTHINE SYNTHASE"/>
    <property type="match status" value="1"/>
</dbReference>
<comment type="similarity">
    <text evidence="3">Belongs to the diphthine synthase family.</text>
</comment>
<evidence type="ECO:0000256" key="1">
    <source>
        <dbReference type="ARBA" id="ARBA00004006"/>
    </source>
</evidence>
<evidence type="ECO:0000313" key="11">
    <source>
        <dbReference type="Proteomes" id="UP000886611"/>
    </source>
</evidence>
<dbReference type="EC" id="2.1.1.314" evidence="4"/>
<dbReference type="GO" id="GO:0032259">
    <property type="term" value="P:methylation"/>
    <property type="evidence" value="ECO:0007669"/>
    <property type="project" value="UniProtKB-KW"/>
</dbReference>
<comment type="caution">
    <text evidence="10">The sequence shown here is derived from an EMBL/GenBank/DDBJ whole genome shotgun (WGS) entry which is preliminary data.</text>
</comment>
<accession>A0A8X7XAB2</accession>
<evidence type="ECO:0000256" key="8">
    <source>
        <dbReference type="ARBA" id="ARBA00048752"/>
    </source>
</evidence>
<keyword evidence="11" id="KW-1185">Reference proteome</keyword>
<evidence type="ECO:0000256" key="4">
    <source>
        <dbReference type="ARBA" id="ARBA00011927"/>
    </source>
</evidence>
<evidence type="ECO:0000256" key="3">
    <source>
        <dbReference type="ARBA" id="ARBA00006729"/>
    </source>
</evidence>
<proteinExistence type="inferred from homology"/>
<dbReference type="FunFam" id="3.40.1010.10:FF:000004">
    <property type="entry name" value="Putative diphthine synthase"/>
    <property type="match status" value="1"/>
</dbReference>
<dbReference type="FunFam" id="3.30.950.10:FF:000004">
    <property type="entry name" value="Diphthine synthase putative"/>
    <property type="match status" value="1"/>
</dbReference>
<evidence type="ECO:0000313" key="10">
    <source>
        <dbReference type="EMBL" id="KAG2463764.1"/>
    </source>
</evidence>
<dbReference type="InterPro" id="IPR035996">
    <property type="entry name" value="4pyrrol_Methylase_sf"/>
</dbReference>
<dbReference type="CDD" id="cd11647">
    <property type="entry name" value="DHP5_DphB"/>
    <property type="match status" value="1"/>
</dbReference>
<dbReference type="GO" id="GO:0141133">
    <property type="term" value="F:diphthine methyl ester synthase activity"/>
    <property type="evidence" value="ECO:0007669"/>
    <property type="project" value="UniProtKB-EC"/>
</dbReference>
<dbReference type="Proteomes" id="UP000886611">
    <property type="component" value="Unassembled WGS sequence"/>
</dbReference>
<keyword evidence="5" id="KW-0489">Methyltransferase</keyword>
<dbReference type="HAMAP" id="MF_01084">
    <property type="entry name" value="Diphthine_synth"/>
    <property type="match status" value="1"/>
</dbReference>
<evidence type="ECO:0000256" key="6">
    <source>
        <dbReference type="ARBA" id="ARBA00022679"/>
    </source>
</evidence>